<proteinExistence type="predicted"/>
<name>A0ACA9KY50_9GLOM</name>
<dbReference type="Proteomes" id="UP000789920">
    <property type="component" value="Unassembled WGS sequence"/>
</dbReference>
<evidence type="ECO:0000313" key="2">
    <source>
        <dbReference type="Proteomes" id="UP000789920"/>
    </source>
</evidence>
<protein>
    <submittedName>
        <fullName evidence="1">22276_t:CDS:1</fullName>
    </submittedName>
</protein>
<organism evidence="1 2">
    <name type="scientific">Racocetra persica</name>
    <dbReference type="NCBI Taxonomy" id="160502"/>
    <lineage>
        <taxon>Eukaryota</taxon>
        <taxon>Fungi</taxon>
        <taxon>Fungi incertae sedis</taxon>
        <taxon>Mucoromycota</taxon>
        <taxon>Glomeromycotina</taxon>
        <taxon>Glomeromycetes</taxon>
        <taxon>Diversisporales</taxon>
        <taxon>Gigasporaceae</taxon>
        <taxon>Racocetra</taxon>
    </lineage>
</organism>
<keyword evidence="2" id="KW-1185">Reference proteome</keyword>
<comment type="caution">
    <text evidence="1">The sequence shown here is derived from an EMBL/GenBank/DDBJ whole genome shotgun (WGS) entry which is preliminary data.</text>
</comment>
<dbReference type="EMBL" id="CAJVQC010001678">
    <property type="protein sequence ID" value="CAG8498539.1"/>
    <property type="molecule type" value="Genomic_DNA"/>
</dbReference>
<reference evidence="1" key="1">
    <citation type="submission" date="2021-06" db="EMBL/GenBank/DDBJ databases">
        <authorList>
            <person name="Kallberg Y."/>
            <person name="Tangrot J."/>
            <person name="Rosling A."/>
        </authorList>
    </citation>
    <scope>NUCLEOTIDE SEQUENCE</scope>
    <source>
        <strain evidence="1">MA461A</strain>
    </source>
</reference>
<sequence length="220" mass="26089">MTKKNLGSCFVCNCQIRPNQYHRITEYALRKAKEKETFNRYNYLEVGKQLCYPYYLEIVEPDCYNESSTNNNRQDHIIIRKLLSFGKKITLMTRVLYKKQRKENNTLELNPDRFQTMLGDAEPQLVGFFDKLYNAFILARRLVNNYSLEIGLYLVVSGAFCDAINAIHNAENIRKYFAEKVKESQNSEETEEDTEKHEFIQKRDRDVLKLQNALEDIDKW</sequence>
<accession>A0ACA9KY50</accession>
<evidence type="ECO:0000313" key="1">
    <source>
        <dbReference type="EMBL" id="CAG8498539.1"/>
    </source>
</evidence>
<gene>
    <name evidence="1" type="ORF">RPERSI_LOCUS1712</name>
</gene>